<organism evidence="1 2">
    <name type="scientific">Smittium culicis</name>
    <dbReference type="NCBI Taxonomy" id="133412"/>
    <lineage>
        <taxon>Eukaryota</taxon>
        <taxon>Fungi</taxon>
        <taxon>Fungi incertae sedis</taxon>
        <taxon>Zoopagomycota</taxon>
        <taxon>Kickxellomycotina</taxon>
        <taxon>Harpellomycetes</taxon>
        <taxon>Harpellales</taxon>
        <taxon>Legeriomycetaceae</taxon>
        <taxon>Smittium</taxon>
    </lineage>
</organism>
<evidence type="ECO:0000313" key="2">
    <source>
        <dbReference type="Proteomes" id="UP000187283"/>
    </source>
</evidence>
<protein>
    <submittedName>
        <fullName evidence="1">Uncharacterized protein</fullName>
    </submittedName>
</protein>
<keyword evidence="2" id="KW-1185">Reference proteome</keyword>
<dbReference type="Proteomes" id="UP000187283">
    <property type="component" value="Unassembled WGS sequence"/>
</dbReference>
<gene>
    <name evidence="1" type="ORF">AYI70_g2887</name>
</gene>
<dbReference type="AlphaFoldDB" id="A0A1R1Y6J1"/>
<proteinExistence type="predicted"/>
<comment type="caution">
    <text evidence="1">The sequence shown here is derived from an EMBL/GenBank/DDBJ whole genome shotgun (WGS) entry which is preliminary data.</text>
</comment>
<evidence type="ECO:0000313" key="1">
    <source>
        <dbReference type="EMBL" id="OMJ22414.1"/>
    </source>
</evidence>
<name>A0A1R1Y6J1_9FUNG</name>
<dbReference type="EMBL" id="LSSN01000771">
    <property type="protein sequence ID" value="OMJ22414.1"/>
    <property type="molecule type" value="Genomic_DNA"/>
</dbReference>
<accession>A0A1R1Y6J1</accession>
<reference evidence="1 2" key="1">
    <citation type="submission" date="2017-01" db="EMBL/GenBank/DDBJ databases">
        <authorList>
            <person name="Mah S.A."/>
            <person name="Swanson W.J."/>
            <person name="Moy G.W."/>
            <person name="Vacquier V.D."/>
        </authorList>
    </citation>
    <scope>NUCLEOTIDE SEQUENCE [LARGE SCALE GENOMIC DNA]</scope>
    <source>
        <strain evidence="1 2">GSMNP</strain>
    </source>
</reference>
<sequence>MLKKKKSLIRFRNSTFSQCNEFLKALLQPKPHYQLTLLLRNKAAKSPLQKPEFLHNGTATAYTRLDIESPRSRYHSAIWDAIYKYM</sequence>